<dbReference type="InterPro" id="IPR017439">
    <property type="entry name" value="Amidohydrolase"/>
</dbReference>
<dbReference type="InterPro" id="IPR011650">
    <property type="entry name" value="Peptidase_M20_dimer"/>
</dbReference>
<dbReference type="InterPro" id="IPR036264">
    <property type="entry name" value="Bact_exopeptidase_dim_dom"/>
</dbReference>
<dbReference type="RefSeq" id="WP_173715509.1">
    <property type="nucleotide sequence ID" value="NZ_JAAINN010000001.1"/>
</dbReference>
<proteinExistence type="predicted"/>
<organism evidence="2 3">
    <name type="scientific">Blautia faecis</name>
    <dbReference type="NCBI Taxonomy" id="871665"/>
    <lineage>
        <taxon>Bacteria</taxon>
        <taxon>Bacillati</taxon>
        <taxon>Bacillota</taxon>
        <taxon>Clostridia</taxon>
        <taxon>Lachnospirales</taxon>
        <taxon>Lachnospiraceae</taxon>
        <taxon>Blautia</taxon>
    </lineage>
</organism>
<dbReference type="Gene3D" id="3.30.70.360">
    <property type="match status" value="1"/>
</dbReference>
<dbReference type="PANTHER" id="PTHR11014:SF63">
    <property type="entry name" value="METALLOPEPTIDASE, PUTATIVE (AFU_ORTHOLOGUE AFUA_6G09600)-RELATED"/>
    <property type="match status" value="1"/>
</dbReference>
<comment type="caution">
    <text evidence="2">The sequence shown here is derived from an EMBL/GenBank/DDBJ whole genome shotgun (WGS) entry which is preliminary data.</text>
</comment>
<gene>
    <name evidence="2" type="ORF">G5B17_13555</name>
</gene>
<dbReference type="SUPFAM" id="SSF53187">
    <property type="entry name" value="Zn-dependent exopeptidases"/>
    <property type="match status" value="1"/>
</dbReference>
<reference evidence="2 3" key="1">
    <citation type="journal article" date="2020" name="Cell Host Microbe">
        <title>Functional and Genomic Variation between Human-Derived Isolates of Lachnospiraceae Reveals Inter- and Intra-Species Diversity.</title>
        <authorList>
            <person name="Sorbara M.T."/>
            <person name="Littmann E.R."/>
            <person name="Fontana E."/>
            <person name="Moody T.U."/>
            <person name="Kohout C.E."/>
            <person name="Gjonbalaj M."/>
            <person name="Eaton V."/>
            <person name="Seok R."/>
            <person name="Leiner I.M."/>
            <person name="Pamer E.G."/>
        </authorList>
    </citation>
    <scope>NUCLEOTIDE SEQUENCE [LARGE SCALE GENOMIC DNA]</scope>
    <source>
        <strain evidence="2 3">MSK.17.74</strain>
    </source>
</reference>
<dbReference type="CDD" id="cd03886">
    <property type="entry name" value="M20_Acy1"/>
    <property type="match status" value="1"/>
</dbReference>
<dbReference type="PANTHER" id="PTHR11014">
    <property type="entry name" value="PEPTIDASE M20 FAMILY MEMBER"/>
    <property type="match status" value="1"/>
</dbReference>
<dbReference type="Proteomes" id="UP001644719">
    <property type="component" value="Unassembled WGS sequence"/>
</dbReference>
<evidence type="ECO:0000313" key="2">
    <source>
        <dbReference type="EMBL" id="NSG86407.1"/>
    </source>
</evidence>
<protein>
    <submittedName>
        <fullName evidence="2">Amidohydrolase</fullName>
    </submittedName>
</protein>
<evidence type="ECO:0000313" key="3">
    <source>
        <dbReference type="Proteomes" id="UP001644719"/>
    </source>
</evidence>
<sequence>MAERLNYQCKFEKYKEELIRLRRHFHRHPELGLQEFETSAFIQEYLGKLGYRFRIVEPTGIIAEHPCQDEAAFAGKKKVVLRAEMDALPIQEQTGLSYASENAGVMHACGHDGIVASALVLARILAEEGEVFPVRMRFLFEPAEEIGEGAKRMLAAGALDGEPDIFLMFHYAVDQSFGMAVHEGQASAMINGMEIRVHGKSSHWCEAHKGIDSIYAASLVVKALHDLNEAYKGKGPCLIGIGTIHGGEYSNIITDLVTLRGNIRAAYEEDYQALDKRLKETLNEIEAKTGTRIELEYPKPAVLPFANDPELTRIAETAGRKIFGEQFLLEGEEQLFLSGDNAYRYFLHTKGLFSVFLAGIPDKGYPLHHPKFQIDEDILPYSLEALYEILSGIDRDM</sequence>
<keyword evidence="3" id="KW-1185">Reference proteome</keyword>
<dbReference type="Pfam" id="PF07687">
    <property type="entry name" value="M20_dimer"/>
    <property type="match status" value="1"/>
</dbReference>
<dbReference type="Pfam" id="PF01546">
    <property type="entry name" value="Peptidase_M20"/>
    <property type="match status" value="1"/>
</dbReference>
<evidence type="ECO:0000259" key="1">
    <source>
        <dbReference type="Pfam" id="PF07687"/>
    </source>
</evidence>
<dbReference type="SUPFAM" id="SSF55031">
    <property type="entry name" value="Bacterial exopeptidase dimerisation domain"/>
    <property type="match status" value="1"/>
</dbReference>
<dbReference type="Gene3D" id="3.40.630.10">
    <property type="entry name" value="Zn peptidases"/>
    <property type="match status" value="1"/>
</dbReference>
<dbReference type="EMBL" id="JAAITS010000039">
    <property type="protein sequence ID" value="NSG86407.1"/>
    <property type="molecule type" value="Genomic_DNA"/>
</dbReference>
<dbReference type="PIRSF" id="PIRSF005962">
    <property type="entry name" value="Pept_M20D_amidohydro"/>
    <property type="match status" value="1"/>
</dbReference>
<accession>A0ABX2H931</accession>
<dbReference type="InterPro" id="IPR002933">
    <property type="entry name" value="Peptidase_M20"/>
</dbReference>
<name>A0ABX2H931_9FIRM</name>
<feature type="domain" description="Peptidase M20 dimerisation" evidence="1">
    <location>
        <begin position="190"/>
        <end position="287"/>
    </location>
</feature>
<dbReference type="NCBIfam" id="TIGR01891">
    <property type="entry name" value="amidohydrolases"/>
    <property type="match status" value="1"/>
</dbReference>